<evidence type="ECO:0000313" key="3">
    <source>
        <dbReference type="Proteomes" id="UP000245207"/>
    </source>
</evidence>
<proteinExistence type="predicted"/>
<gene>
    <name evidence="2" type="ORF">CTI12_AA189450</name>
</gene>
<evidence type="ECO:0000313" key="2">
    <source>
        <dbReference type="EMBL" id="PWA81490.1"/>
    </source>
</evidence>
<keyword evidence="3" id="KW-1185">Reference proteome</keyword>
<protein>
    <submittedName>
        <fullName evidence="2">Uncharacterized protein</fullName>
    </submittedName>
</protein>
<name>A0A2U1P6V3_ARTAN</name>
<organism evidence="2 3">
    <name type="scientific">Artemisia annua</name>
    <name type="common">Sweet wormwood</name>
    <dbReference type="NCBI Taxonomy" id="35608"/>
    <lineage>
        <taxon>Eukaryota</taxon>
        <taxon>Viridiplantae</taxon>
        <taxon>Streptophyta</taxon>
        <taxon>Embryophyta</taxon>
        <taxon>Tracheophyta</taxon>
        <taxon>Spermatophyta</taxon>
        <taxon>Magnoliopsida</taxon>
        <taxon>eudicotyledons</taxon>
        <taxon>Gunneridae</taxon>
        <taxon>Pentapetalae</taxon>
        <taxon>asterids</taxon>
        <taxon>campanulids</taxon>
        <taxon>Asterales</taxon>
        <taxon>Asteraceae</taxon>
        <taxon>Asteroideae</taxon>
        <taxon>Anthemideae</taxon>
        <taxon>Artemisiinae</taxon>
        <taxon>Artemisia</taxon>
    </lineage>
</organism>
<dbReference type="Proteomes" id="UP000245207">
    <property type="component" value="Unassembled WGS sequence"/>
</dbReference>
<feature type="region of interest" description="Disordered" evidence="1">
    <location>
        <begin position="68"/>
        <end position="89"/>
    </location>
</feature>
<accession>A0A2U1P6V3</accession>
<sequence length="89" mass="9811">MQRLQLLKRLRFFNFHNCLGSHGYSTGVSSISVVGGSSSDVVASTTGSFVGSSTICFAAARPLSKKKKHTWKLKERKYGGPPWKHKRGQ</sequence>
<evidence type="ECO:0000256" key="1">
    <source>
        <dbReference type="SAM" id="MobiDB-lite"/>
    </source>
</evidence>
<dbReference type="EMBL" id="PKPP01001583">
    <property type="protein sequence ID" value="PWA81490.1"/>
    <property type="molecule type" value="Genomic_DNA"/>
</dbReference>
<reference evidence="2 3" key="1">
    <citation type="journal article" date="2018" name="Mol. Plant">
        <title>The genome of Artemisia annua provides insight into the evolution of Asteraceae family and artemisinin biosynthesis.</title>
        <authorList>
            <person name="Shen Q."/>
            <person name="Zhang L."/>
            <person name="Liao Z."/>
            <person name="Wang S."/>
            <person name="Yan T."/>
            <person name="Shi P."/>
            <person name="Liu M."/>
            <person name="Fu X."/>
            <person name="Pan Q."/>
            <person name="Wang Y."/>
            <person name="Lv Z."/>
            <person name="Lu X."/>
            <person name="Zhang F."/>
            <person name="Jiang W."/>
            <person name="Ma Y."/>
            <person name="Chen M."/>
            <person name="Hao X."/>
            <person name="Li L."/>
            <person name="Tang Y."/>
            <person name="Lv G."/>
            <person name="Zhou Y."/>
            <person name="Sun X."/>
            <person name="Brodelius P.E."/>
            <person name="Rose J.K.C."/>
            <person name="Tang K."/>
        </authorList>
    </citation>
    <scope>NUCLEOTIDE SEQUENCE [LARGE SCALE GENOMIC DNA]</scope>
    <source>
        <strain evidence="3">cv. Huhao1</strain>
        <tissue evidence="2">Leaf</tissue>
    </source>
</reference>
<comment type="caution">
    <text evidence="2">The sequence shown here is derived from an EMBL/GenBank/DDBJ whole genome shotgun (WGS) entry which is preliminary data.</text>
</comment>
<dbReference type="AlphaFoldDB" id="A0A2U1P6V3"/>